<evidence type="ECO:0000256" key="4">
    <source>
        <dbReference type="ARBA" id="ARBA00022989"/>
    </source>
</evidence>
<sequence length="269" mass="31262">MIQQMASGSVALLANGKGNSTEALDKNGDRTNHRCVEEDVEARLPLSMHKNSVRDSTPKSGFAPSVLSGKEKLWPHFICCLSASDSRSCLLKVLGRFVRMNHEHRRQWADWYFEDQEEYFFERVPRYFDPIYDFYATGKLHVPKDLCFDKFMAELRFWAVSKSRMDECCSPFTQYCVNYDKRGTEKDHFIGVRCANVRRRLWLILEGHTHSRWWKAFEVVSTAFVVLSISALILGSLPEFQVPQKTEDGQLVGIYKFNVFKKILAYYVL</sequence>
<evidence type="ECO:0000256" key="5">
    <source>
        <dbReference type="ARBA" id="ARBA00023065"/>
    </source>
</evidence>
<dbReference type="SUPFAM" id="SSF54695">
    <property type="entry name" value="POZ domain"/>
    <property type="match status" value="1"/>
</dbReference>
<dbReference type="STRING" id="51031.W2T2Z4"/>
<dbReference type="Gene3D" id="1.20.120.350">
    <property type="entry name" value="Voltage-gated potassium channels. Chain C"/>
    <property type="match status" value="1"/>
</dbReference>
<dbReference type="KEGG" id="nai:NECAME_12451"/>
<evidence type="ECO:0000256" key="6">
    <source>
        <dbReference type="ARBA" id="ARBA00023136"/>
    </source>
</evidence>
<dbReference type="GO" id="GO:0001508">
    <property type="term" value="P:action potential"/>
    <property type="evidence" value="ECO:0007669"/>
    <property type="project" value="TreeGrafter"/>
</dbReference>
<proteinExistence type="predicted"/>
<comment type="subcellular location">
    <subcellularLocation>
        <location evidence="1">Membrane</location>
        <topology evidence="1">Multi-pass membrane protein</topology>
    </subcellularLocation>
</comment>
<keyword evidence="7 9" id="KW-0407">Ion channel</keyword>
<gene>
    <name evidence="9" type="ORF">NECAME_12451</name>
</gene>
<keyword evidence="4" id="KW-1133">Transmembrane helix</keyword>
<dbReference type="InterPro" id="IPR003974">
    <property type="entry name" value="K_chnl_volt-dep_Kv3"/>
</dbReference>
<dbReference type="Gene3D" id="3.30.710.10">
    <property type="entry name" value="Potassium Channel Kv1.1, Chain A"/>
    <property type="match status" value="1"/>
</dbReference>
<dbReference type="InterPro" id="IPR028325">
    <property type="entry name" value="VG_K_chnl"/>
</dbReference>
<accession>W2T2Z4</accession>
<keyword evidence="10" id="KW-1185">Reference proteome</keyword>
<organism evidence="9 10">
    <name type="scientific">Necator americanus</name>
    <name type="common">Human hookworm</name>
    <dbReference type="NCBI Taxonomy" id="51031"/>
    <lineage>
        <taxon>Eukaryota</taxon>
        <taxon>Metazoa</taxon>
        <taxon>Ecdysozoa</taxon>
        <taxon>Nematoda</taxon>
        <taxon>Chromadorea</taxon>
        <taxon>Rhabditida</taxon>
        <taxon>Rhabditina</taxon>
        <taxon>Rhabditomorpha</taxon>
        <taxon>Strongyloidea</taxon>
        <taxon>Ancylostomatidae</taxon>
        <taxon>Bunostominae</taxon>
        <taxon>Necator</taxon>
    </lineage>
</organism>
<protein>
    <submittedName>
        <fullName evidence="9">K+ channel tetramerization domain protein</fullName>
    </submittedName>
</protein>
<reference evidence="10" key="1">
    <citation type="journal article" date="2014" name="Nat. Genet.">
        <title>Genome of the human hookworm Necator americanus.</title>
        <authorList>
            <person name="Tang Y.T."/>
            <person name="Gao X."/>
            <person name="Rosa B.A."/>
            <person name="Abubucker S."/>
            <person name="Hallsworth-Pepin K."/>
            <person name="Martin J."/>
            <person name="Tyagi R."/>
            <person name="Heizer E."/>
            <person name="Zhang X."/>
            <person name="Bhonagiri-Palsikar V."/>
            <person name="Minx P."/>
            <person name="Warren W.C."/>
            <person name="Wang Q."/>
            <person name="Zhan B."/>
            <person name="Hotez P.J."/>
            <person name="Sternberg P.W."/>
            <person name="Dougall A."/>
            <person name="Gaze S.T."/>
            <person name="Mulvenna J."/>
            <person name="Sotillo J."/>
            <person name="Ranganathan S."/>
            <person name="Rabelo E.M."/>
            <person name="Wilson R.K."/>
            <person name="Felgner P.L."/>
            <person name="Bethony J."/>
            <person name="Hawdon J.M."/>
            <person name="Gasser R.B."/>
            <person name="Loukas A."/>
            <person name="Mitreva M."/>
        </authorList>
    </citation>
    <scope>NUCLEOTIDE SEQUENCE [LARGE SCALE GENOMIC DNA]</scope>
</reference>
<dbReference type="PANTHER" id="PTHR11537:SF114">
    <property type="entry name" value="BTB DOMAIN-CONTAINING PROTEIN"/>
    <property type="match status" value="1"/>
</dbReference>
<keyword evidence="6" id="KW-0472">Membrane</keyword>
<dbReference type="GO" id="GO:0008076">
    <property type="term" value="C:voltage-gated potassium channel complex"/>
    <property type="evidence" value="ECO:0007669"/>
    <property type="project" value="InterPro"/>
</dbReference>
<dbReference type="InterPro" id="IPR027359">
    <property type="entry name" value="Volt_channel_dom_sf"/>
</dbReference>
<evidence type="ECO:0000256" key="1">
    <source>
        <dbReference type="ARBA" id="ARBA00004141"/>
    </source>
</evidence>
<evidence type="ECO:0000313" key="10">
    <source>
        <dbReference type="Proteomes" id="UP000053676"/>
    </source>
</evidence>
<dbReference type="PRINTS" id="PR01498">
    <property type="entry name" value="SHAWCHANNEL"/>
</dbReference>
<dbReference type="Proteomes" id="UP000053676">
    <property type="component" value="Unassembled WGS sequence"/>
</dbReference>
<keyword evidence="2" id="KW-0813">Transport</keyword>
<dbReference type="InterPro" id="IPR003131">
    <property type="entry name" value="T1-type_BTB"/>
</dbReference>
<dbReference type="PANTHER" id="PTHR11537">
    <property type="entry name" value="VOLTAGE-GATED POTASSIUM CHANNEL"/>
    <property type="match status" value="1"/>
</dbReference>
<evidence type="ECO:0000256" key="2">
    <source>
        <dbReference type="ARBA" id="ARBA00022448"/>
    </source>
</evidence>
<keyword evidence="3" id="KW-0812">Transmembrane</keyword>
<name>W2T2Z4_NECAM</name>
<keyword evidence="5" id="KW-0406">Ion transport</keyword>
<dbReference type="PRINTS" id="PR00169">
    <property type="entry name" value="KCHANNEL"/>
</dbReference>
<dbReference type="CDD" id="cd18317">
    <property type="entry name" value="BTB_POZ_Kv"/>
    <property type="match status" value="1"/>
</dbReference>
<evidence type="ECO:0000256" key="3">
    <source>
        <dbReference type="ARBA" id="ARBA00022692"/>
    </source>
</evidence>
<dbReference type="AlphaFoldDB" id="W2T2Z4"/>
<feature type="domain" description="Potassium channel tetramerisation-type BTB" evidence="8">
    <location>
        <begin position="92"/>
        <end position="168"/>
    </location>
</feature>
<dbReference type="EMBL" id="KI660304">
    <property type="protein sequence ID" value="ETN75342.1"/>
    <property type="molecule type" value="Genomic_DNA"/>
</dbReference>
<dbReference type="OrthoDB" id="5849621at2759"/>
<evidence type="ECO:0000259" key="8">
    <source>
        <dbReference type="Pfam" id="PF02214"/>
    </source>
</evidence>
<dbReference type="GO" id="GO:0005251">
    <property type="term" value="F:delayed rectifier potassium channel activity"/>
    <property type="evidence" value="ECO:0007669"/>
    <property type="project" value="TreeGrafter"/>
</dbReference>
<evidence type="ECO:0000256" key="7">
    <source>
        <dbReference type="ARBA" id="ARBA00023303"/>
    </source>
</evidence>
<dbReference type="InterPro" id="IPR011333">
    <property type="entry name" value="SKP1/BTB/POZ_sf"/>
</dbReference>
<evidence type="ECO:0000313" key="9">
    <source>
        <dbReference type="EMBL" id="ETN75342.1"/>
    </source>
</evidence>
<dbReference type="GO" id="GO:0051260">
    <property type="term" value="P:protein homooligomerization"/>
    <property type="evidence" value="ECO:0007669"/>
    <property type="project" value="InterPro"/>
</dbReference>
<dbReference type="Pfam" id="PF02214">
    <property type="entry name" value="BTB_2"/>
    <property type="match status" value="1"/>
</dbReference>